<dbReference type="PANTHER" id="PTHR47507">
    <property type="entry name" value="BARRIER TO AUTOINTEGRATION FACTOR 2"/>
    <property type="match status" value="1"/>
</dbReference>
<name>A0A6C0JQ19_9ZZZZ</name>
<sequence length="74" mass="8761">MKEKDVNMLMGINDSNNLKLIENGYTKAYQILGMLLLFNKNKNLFVEWLESMNINPFDAKKCYQCLIDWCDQHL</sequence>
<dbReference type="EMBL" id="MN740689">
    <property type="protein sequence ID" value="QHU07865.1"/>
    <property type="molecule type" value="Genomic_DNA"/>
</dbReference>
<dbReference type="InterPro" id="IPR051387">
    <property type="entry name" value="BAF"/>
</dbReference>
<dbReference type="Gene3D" id="1.10.150.40">
    <property type="entry name" value="Barrier-to-autointegration factor, BAF"/>
    <property type="match status" value="1"/>
</dbReference>
<evidence type="ECO:0000313" key="1">
    <source>
        <dbReference type="EMBL" id="QHU07865.1"/>
    </source>
</evidence>
<dbReference type="GO" id="GO:0005634">
    <property type="term" value="C:nucleus"/>
    <property type="evidence" value="ECO:0007669"/>
    <property type="project" value="TreeGrafter"/>
</dbReference>
<dbReference type="InterPro" id="IPR036617">
    <property type="entry name" value="BAF_sf"/>
</dbReference>
<dbReference type="PANTHER" id="PTHR47507:SF6">
    <property type="entry name" value="BARRIER-TO-AUTOINTEGRATION FACTOR"/>
    <property type="match status" value="1"/>
</dbReference>
<dbReference type="GO" id="GO:0000793">
    <property type="term" value="C:condensed chromosome"/>
    <property type="evidence" value="ECO:0007669"/>
    <property type="project" value="TreeGrafter"/>
</dbReference>
<reference evidence="1" key="1">
    <citation type="journal article" date="2020" name="Nature">
        <title>Giant virus diversity and host interactions through global metagenomics.</title>
        <authorList>
            <person name="Schulz F."/>
            <person name="Roux S."/>
            <person name="Paez-Espino D."/>
            <person name="Jungbluth S."/>
            <person name="Walsh D.A."/>
            <person name="Denef V.J."/>
            <person name="McMahon K.D."/>
            <person name="Konstantinidis K.T."/>
            <person name="Eloe-Fadrosh E.A."/>
            <person name="Kyrpides N.C."/>
            <person name="Woyke T."/>
        </authorList>
    </citation>
    <scope>NUCLEOTIDE SEQUENCE</scope>
    <source>
        <strain evidence="1">GVMAG-S-1041349-163</strain>
    </source>
</reference>
<dbReference type="GO" id="GO:0003677">
    <property type="term" value="F:DNA binding"/>
    <property type="evidence" value="ECO:0007669"/>
    <property type="project" value="InterPro"/>
</dbReference>
<dbReference type="SUPFAM" id="SSF47798">
    <property type="entry name" value="Barrier-to-autointegration factor, BAF"/>
    <property type="match status" value="1"/>
</dbReference>
<accession>A0A6C0JQ19</accession>
<organism evidence="1">
    <name type="scientific">viral metagenome</name>
    <dbReference type="NCBI Taxonomy" id="1070528"/>
    <lineage>
        <taxon>unclassified sequences</taxon>
        <taxon>metagenomes</taxon>
        <taxon>organismal metagenomes</taxon>
    </lineage>
</organism>
<dbReference type="GO" id="GO:0051276">
    <property type="term" value="P:chromosome organization"/>
    <property type="evidence" value="ECO:0007669"/>
    <property type="project" value="TreeGrafter"/>
</dbReference>
<dbReference type="Pfam" id="PF02961">
    <property type="entry name" value="SAM_BAF"/>
    <property type="match status" value="1"/>
</dbReference>
<dbReference type="InterPro" id="IPR004122">
    <property type="entry name" value="BAF_prot"/>
</dbReference>
<dbReference type="AlphaFoldDB" id="A0A6C0JQ19"/>
<dbReference type="SMART" id="SM01023">
    <property type="entry name" value="BAF"/>
    <property type="match status" value="1"/>
</dbReference>
<protein>
    <submittedName>
        <fullName evidence="1">Uncharacterized protein</fullName>
    </submittedName>
</protein>
<proteinExistence type="predicted"/>